<feature type="coiled-coil region" evidence="6">
    <location>
        <begin position="120"/>
        <end position="147"/>
    </location>
</feature>
<reference evidence="9 10" key="1">
    <citation type="submission" date="2020-11" db="EMBL/GenBank/DDBJ databases">
        <authorList>
            <person name="Wallbank WR R."/>
            <person name="Pardo Diaz C."/>
            <person name="Kozak K."/>
            <person name="Martin S."/>
            <person name="Jiggins C."/>
            <person name="Moest M."/>
            <person name="Warren A I."/>
            <person name="Generalovic N T."/>
            <person name="Byers J.R.P. K."/>
            <person name="Montejo-Kovacevich G."/>
            <person name="Yen C E."/>
        </authorList>
    </citation>
    <scope>NUCLEOTIDE SEQUENCE [LARGE SCALE GENOMIC DNA]</scope>
</reference>
<evidence type="ECO:0000256" key="2">
    <source>
        <dbReference type="ARBA" id="ARBA00005981"/>
    </source>
</evidence>
<evidence type="ECO:0000256" key="1">
    <source>
        <dbReference type="ARBA" id="ARBA00004123"/>
    </source>
</evidence>
<feature type="domain" description="Leucine zipper with capping helix" evidence="8">
    <location>
        <begin position="151"/>
        <end position="204"/>
    </location>
</feature>
<dbReference type="OMA" id="VCYWAFP"/>
<dbReference type="GO" id="GO:0007131">
    <property type="term" value="P:reciprocal meiotic recombination"/>
    <property type="evidence" value="ECO:0007669"/>
    <property type="project" value="InterPro"/>
</dbReference>
<name>A0A7R8UH41_HERIL</name>
<evidence type="ECO:0000259" key="8">
    <source>
        <dbReference type="Pfam" id="PF18517"/>
    </source>
</evidence>
<comment type="subcellular location">
    <subcellularLocation>
        <location evidence="1 5">Nucleus</location>
    </subcellularLocation>
</comment>
<keyword evidence="10" id="KW-1185">Reference proteome</keyword>
<dbReference type="GO" id="GO:0003690">
    <property type="term" value="F:double-stranded DNA binding"/>
    <property type="evidence" value="ECO:0007669"/>
    <property type="project" value="InterPro"/>
</dbReference>
<protein>
    <recommendedName>
        <fullName evidence="5">Meiotic nuclear division protein 1 homolog</fullName>
    </recommendedName>
</protein>
<dbReference type="Pfam" id="PF18517">
    <property type="entry name" value="LZ3wCH"/>
    <property type="match status" value="1"/>
</dbReference>
<keyword evidence="3 6" id="KW-0175">Coiled coil</keyword>
<dbReference type="InParanoid" id="A0A7R8UH41"/>
<evidence type="ECO:0000256" key="5">
    <source>
        <dbReference type="PIRNR" id="PIRNR026991"/>
    </source>
</evidence>
<evidence type="ECO:0000313" key="9">
    <source>
        <dbReference type="EMBL" id="CAD7079912.1"/>
    </source>
</evidence>
<dbReference type="Proteomes" id="UP000594454">
    <property type="component" value="Chromosome 1"/>
</dbReference>
<dbReference type="AlphaFoldDB" id="A0A7R8UH41"/>
<proteinExistence type="inferred from homology"/>
<organism evidence="9 10">
    <name type="scientific">Hermetia illucens</name>
    <name type="common">Black soldier fly</name>
    <dbReference type="NCBI Taxonomy" id="343691"/>
    <lineage>
        <taxon>Eukaryota</taxon>
        <taxon>Metazoa</taxon>
        <taxon>Ecdysozoa</taxon>
        <taxon>Arthropoda</taxon>
        <taxon>Hexapoda</taxon>
        <taxon>Insecta</taxon>
        <taxon>Pterygota</taxon>
        <taxon>Neoptera</taxon>
        <taxon>Endopterygota</taxon>
        <taxon>Diptera</taxon>
        <taxon>Brachycera</taxon>
        <taxon>Stratiomyomorpha</taxon>
        <taxon>Stratiomyidae</taxon>
        <taxon>Hermetiinae</taxon>
        <taxon>Hermetia</taxon>
    </lineage>
</organism>
<evidence type="ECO:0000256" key="3">
    <source>
        <dbReference type="ARBA" id="ARBA00023054"/>
    </source>
</evidence>
<dbReference type="InterPro" id="IPR040453">
    <property type="entry name" value="Mnd1_HTH"/>
</dbReference>
<dbReference type="InterPro" id="IPR005647">
    <property type="entry name" value="Mnd1"/>
</dbReference>
<gene>
    <name evidence="9" type="ORF">HERILL_LOCUS3099</name>
</gene>
<dbReference type="Pfam" id="PF03962">
    <property type="entry name" value="Mnd1"/>
    <property type="match status" value="1"/>
</dbReference>
<evidence type="ECO:0000256" key="6">
    <source>
        <dbReference type="SAM" id="Coils"/>
    </source>
</evidence>
<keyword evidence="4 5" id="KW-0539">Nucleus</keyword>
<comment type="similarity">
    <text evidence="2 5">Belongs to the MND1 family.</text>
</comment>
<dbReference type="OrthoDB" id="273345at2759"/>
<dbReference type="InterPro" id="IPR040661">
    <property type="entry name" value="LZ3wCH"/>
</dbReference>
<dbReference type="GO" id="GO:0005634">
    <property type="term" value="C:nucleus"/>
    <property type="evidence" value="ECO:0007669"/>
    <property type="project" value="UniProtKB-SubCell"/>
</dbReference>
<feature type="domain" description="Mnd1 HTH" evidence="7">
    <location>
        <begin position="16"/>
        <end position="75"/>
    </location>
</feature>
<dbReference type="EMBL" id="LR899009">
    <property type="protein sequence ID" value="CAD7079912.1"/>
    <property type="molecule type" value="Genomic_DNA"/>
</dbReference>
<evidence type="ECO:0000259" key="7">
    <source>
        <dbReference type="Pfam" id="PF03962"/>
    </source>
</evidence>
<dbReference type="PIRSF" id="PIRSF026991">
    <property type="entry name" value="Mnd1"/>
    <property type="match status" value="1"/>
</dbReference>
<evidence type="ECO:0000256" key="4">
    <source>
        <dbReference type="ARBA" id="ARBA00023242"/>
    </source>
</evidence>
<comment type="function">
    <text evidence="5">Required for proper homologous chromosome pairing and efficient cross-over and intragenic recombination during meiosis.</text>
</comment>
<accession>A0A7R8UH41</accession>
<evidence type="ECO:0000313" key="10">
    <source>
        <dbReference type="Proteomes" id="UP000594454"/>
    </source>
</evidence>
<sequence length="207" mass="24331">MSKRKGLSLDEKRIKMLEIFHESKDVFQLKDLEKLGPQAKGITMQSVKGIVQELVDDGLVESEKVGTMVYFWSFPGKARKELKCKIEDLEKKNCDADKKLKALEEWLENERSKDTDSEACMELARNIAELKKREEQLEKELSKYKEHDPQSIKRKIDETKEVLEAANRWTDNIFSIKTWCKKKFCVEEKDLNKNFQIPEDFDYVDDS</sequence>